<feature type="transmembrane region" description="Helical" evidence="7">
    <location>
        <begin position="358"/>
        <end position="380"/>
    </location>
</feature>
<organism evidence="8 9">
    <name type="scientific">Reticulibacter mediterranei</name>
    <dbReference type="NCBI Taxonomy" id="2778369"/>
    <lineage>
        <taxon>Bacteria</taxon>
        <taxon>Bacillati</taxon>
        <taxon>Chloroflexota</taxon>
        <taxon>Ktedonobacteria</taxon>
        <taxon>Ktedonobacterales</taxon>
        <taxon>Reticulibacteraceae</taxon>
        <taxon>Reticulibacter</taxon>
    </lineage>
</organism>
<feature type="transmembrane region" description="Helical" evidence="7">
    <location>
        <begin position="219"/>
        <end position="238"/>
    </location>
</feature>
<keyword evidence="2" id="KW-1003">Cell membrane</keyword>
<reference evidence="8" key="1">
    <citation type="submission" date="2020-10" db="EMBL/GenBank/DDBJ databases">
        <title>Taxonomic study of unclassified bacteria belonging to the class Ktedonobacteria.</title>
        <authorList>
            <person name="Yabe S."/>
            <person name="Wang C.M."/>
            <person name="Zheng Y."/>
            <person name="Sakai Y."/>
            <person name="Cavaletti L."/>
            <person name="Monciardini P."/>
            <person name="Donadio S."/>
        </authorList>
    </citation>
    <scope>NUCLEOTIDE SEQUENCE</scope>
    <source>
        <strain evidence="8">ID150040</strain>
    </source>
</reference>
<feature type="transmembrane region" description="Helical" evidence="7">
    <location>
        <begin position="178"/>
        <end position="199"/>
    </location>
</feature>
<evidence type="ECO:0000256" key="3">
    <source>
        <dbReference type="ARBA" id="ARBA00022692"/>
    </source>
</evidence>
<dbReference type="PANTHER" id="PTHR42770:SF7">
    <property type="entry name" value="MEMBRANE PROTEIN"/>
    <property type="match status" value="1"/>
</dbReference>
<dbReference type="PIRSF" id="PIRSF006060">
    <property type="entry name" value="AA_transporter"/>
    <property type="match status" value="1"/>
</dbReference>
<evidence type="ECO:0000256" key="2">
    <source>
        <dbReference type="ARBA" id="ARBA00022475"/>
    </source>
</evidence>
<feature type="transmembrane region" description="Helical" evidence="7">
    <location>
        <begin position="392"/>
        <end position="415"/>
    </location>
</feature>
<feature type="transmembrane region" description="Helical" evidence="7">
    <location>
        <begin position="105"/>
        <end position="128"/>
    </location>
</feature>
<proteinExistence type="predicted"/>
<keyword evidence="9" id="KW-1185">Reference proteome</keyword>
<keyword evidence="4 7" id="KW-1133">Transmembrane helix</keyword>
<dbReference type="InterPro" id="IPR050367">
    <property type="entry name" value="APC_superfamily"/>
</dbReference>
<keyword evidence="3 7" id="KW-0812">Transmembrane</keyword>
<feature type="transmembrane region" description="Helical" evidence="7">
    <location>
        <begin position="148"/>
        <end position="166"/>
    </location>
</feature>
<evidence type="ECO:0000256" key="4">
    <source>
        <dbReference type="ARBA" id="ARBA00022989"/>
    </source>
</evidence>
<sequence>MITTNVSPLGRSPEKRKSDQPLASEEYVAKALPPILRTRDMVAIFLIAIVFITNAATAASGGAASYIYWILGGITFFIPSVIATAQLGVLFPYEGSIYNWTYRTLGSYWAFFVGLCWWFPVVLILISASDTIVTYIQGLNPTWLTEPWQQGLTIMVILIVTAFLATRPTRVAQNLVNFGAGLILCAVTLIAVAGIRWLLSGHPSATSFNHPADWSINAGNFALLGLITLAYLGSQVPLNMGGEMVRNGEGERRKSIIQHLQLGTLLVFVCYFLATFALLVVEGSTNGATPFALIDTVDKSLGKIWGNITVICIMGAFFCAVVMYNASFTRILFVGSVDKRVPTNVGKLNKYRVPANGVIVQTVLAIVFTAFAFLVVPYTIKINSPANLATIIYNVSLAVVSLVWALITNFFYIALFKLFLRNRAILREKAILPIPVLLTISVVGPISCVATIVDSVLYSWIPSLVPNSTWTLVVSGVVLICFTLVAVGSMFATTEAAWQSWTT</sequence>
<dbReference type="RefSeq" id="WP_220202778.1">
    <property type="nucleotide sequence ID" value="NZ_BNJK01000001.1"/>
</dbReference>
<dbReference type="Proteomes" id="UP000597444">
    <property type="component" value="Unassembled WGS sequence"/>
</dbReference>
<feature type="region of interest" description="Disordered" evidence="6">
    <location>
        <begin position="1"/>
        <end position="21"/>
    </location>
</feature>
<feature type="transmembrane region" description="Helical" evidence="7">
    <location>
        <begin position="470"/>
        <end position="492"/>
    </location>
</feature>
<keyword evidence="5 7" id="KW-0472">Membrane</keyword>
<evidence type="ECO:0008006" key="10">
    <source>
        <dbReference type="Google" id="ProtNLM"/>
    </source>
</evidence>
<dbReference type="GO" id="GO:0005886">
    <property type="term" value="C:plasma membrane"/>
    <property type="evidence" value="ECO:0007669"/>
    <property type="project" value="UniProtKB-SubCell"/>
</dbReference>
<gene>
    <name evidence="8" type="ORF">KSF_019580</name>
</gene>
<evidence type="ECO:0000256" key="6">
    <source>
        <dbReference type="SAM" id="MobiDB-lite"/>
    </source>
</evidence>
<evidence type="ECO:0000313" key="8">
    <source>
        <dbReference type="EMBL" id="GHO91910.1"/>
    </source>
</evidence>
<evidence type="ECO:0000313" key="9">
    <source>
        <dbReference type="Proteomes" id="UP000597444"/>
    </source>
</evidence>
<feature type="transmembrane region" description="Helical" evidence="7">
    <location>
        <begin position="259"/>
        <end position="281"/>
    </location>
</feature>
<feature type="transmembrane region" description="Helical" evidence="7">
    <location>
        <begin position="66"/>
        <end position="93"/>
    </location>
</feature>
<evidence type="ECO:0000256" key="1">
    <source>
        <dbReference type="ARBA" id="ARBA00004651"/>
    </source>
</evidence>
<feature type="transmembrane region" description="Helical" evidence="7">
    <location>
        <begin position="42"/>
        <end position="60"/>
    </location>
</feature>
<dbReference type="AlphaFoldDB" id="A0A8J3IGA2"/>
<name>A0A8J3IGA2_9CHLR</name>
<feature type="transmembrane region" description="Helical" evidence="7">
    <location>
        <begin position="436"/>
        <end position="458"/>
    </location>
</feature>
<dbReference type="EMBL" id="BNJK01000001">
    <property type="protein sequence ID" value="GHO91910.1"/>
    <property type="molecule type" value="Genomic_DNA"/>
</dbReference>
<dbReference type="GO" id="GO:0022857">
    <property type="term" value="F:transmembrane transporter activity"/>
    <property type="evidence" value="ECO:0007669"/>
    <property type="project" value="InterPro"/>
</dbReference>
<dbReference type="Gene3D" id="1.20.1740.10">
    <property type="entry name" value="Amino acid/polyamine transporter I"/>
    <property type="match status" value="1"/>
</dbReference>
<dbReference type="PANTHER" id="PTHR42770">
    <property type="entry name" value="AMINO ACID TRANSPORTER-RELATED"/>
    <property type="match status" value="1"/>
</dbReference>
<comment type="subcellular location">
    <subcellularLocation>
        <location evidence="1">Cell membrane</location>
        <topology evidence="1">Multi-pass membrane protein</topology>
    </subcellularLocation>
</comment>
<evidence type="ECO:0000256" key="5">
    <source>
        <dbReference type="ARBA" id="ARBA00023136"/>
    </source>
</evidence>
<protein>
    <recommendedName>
        <fullName evidence="10">Amino acid permease</fullName>
    </recommendedName>
</protein>
<feature type="transmembrane region" description="Helical" evidence="7">
    <location>
        <begin position="304"/>
        <end position="324"/>
    </location>
</feature>
<evidence type="ECO:0000256" key="7">
    <source>
        <dbReference type="SAM" id="Phobius"/>
    </source>
</evidence>
<dbReference type="Pfam" id="PF13520">
    <property type="entry name" value="AA_permease_2"/>
    <property type="match status" value="1"/>
</dbReference>
<accession>A0A8J3IGA2</accession>
<comment type="caution">
    <text evidence="8">The sequence shown here is derived from an EMBL/GenBank/DDBJ whole genome shotgun (WGS) entry which is preliminary data.</text>
</comment>
<dbReference type="InterPro" id="IPR002293">
    <property type="entry name" value="AA/rel_permease1"/>
</dbReference>